<sequence>MCNYELAWIGKCKDLADESGYCPEHAEVKCKCCGEKATRDCSETFMGFVCGEPLCNTCEHELTEKGVNYCGGRHVKQGEQKYKPWFMQESSK</sequence>
<dbReference type="AlphaFoldDB" id="A0A2S7IR68"/>
<evidence type="ECO:0000313" key="1">
    <source>
        <dbReference type="EMBL" id="PQA60159.1"/>
    </source>
</evidence>
<proteinExistence type="predicted"/>
<name>A0A2S7IR68_9BACT</name>
<comment type="caution">
    <text evidence="1">The sequence shown here is derived from an EMBL/GenBank/DDBJ whole genome shotgun (WGS) entry which is preliminary data.</text>
</comment>
<organism evidence="1 2">
    <name type="scientific">Siphonobacter curvatus</name>
    <dbReference type="NCBI Taxonomy" id="2094562"/>
    <lineage>
        <taxon>Bacteria</taxon>
        <taxon>Pseudomonadati</taxon>
        <taxon>Bacteroidota</taxon>
        <taxon>Cytophagia</taxon>
        <taxon>Cytophagales</taxon>
        <taxon>Cytophagaceae</taxon>
        <taxon>Siphonobacter</taxon>
    </lineage>
</organism>
<dbReference type="Proteomes" id="UP000239590">
    <property type="component" value="Unassembled WGS sequence"/>
</dbReference>
<protein>
    <submittedName>
        <fullName evidence="1">Uncharacterized protein</fullName>
    </submittedName>
</protein>
<dbReference type="EMBL" id="PTRA01000001">
    <property type="protein sequence ID" value="PQA60159.1"/>
    <property type="molecule type" value="Genomic_DNA"/>
</dbReference>
<reference evidence="2" key="1">
    <citation type="submission" date="2018-02" db="EMBL/GenBank/DDBJ databases">
        <title>Genome sequencing of Solimonas sp. HR-BB.</title>
        <authorList>
            <person name="Lee Y."/>
            <person name="Jeon C.O."/>
        </authorList>
    </citation>
    <scope>NUCLEOTIDE SEQUENCE [LARGE SCALE GENOMIC DNA]</scope>
    <source>
        <strain evidence="2">HR-U</strain>
    </source>
</reference>
<accession>A0A2S7IR68</accession>
<keyword evidence="2" id="KW-1185">Reference proteome</keyword>
<gene>
    <name evidence="1" type="ORF">C5O19_11230</name>
</gene>
<evidence type="ECO:0000313" key="2">
    <source>
        <dbReference type="Proteomes" id="UP000239590"/>
    </source>
</evidence>